<evidence type="ECO:0008006" key="4">
    <source>
        <dbReference type="Google" id="ProtNLM"/>
    </source>
</evidence>
<dbReference type="PANTHER" id="PTHR31836">
    <property type="match status" value="1"/>
</dbReference>
<evidence type="ECO:0000313" key="3">
    <source>
        <dbReference type="Proteomes" id="UP000002497"/>
    </source>
</evidence>
<dbReference type="AlphaFoldDB" id="E9DH96"/>
<reference evidence="3" key="1">
    <citation type="journal article" date="2010" name="Genome Res.">
        <title>Population genomic sequencing of Coccidioides fungi reveals recent hybridization and transposon control.</title>
        <authorList>
            <person name="Neafsey D.E."/>
            <person name="Barker B.M."/>
            <person name="Sharpton T.J."/>
            <person name="Stajich J.E."/>
            <person name="Park D.J."/>
            <person name="Whiston E."/>
            <person name="Hung C.-Y."/>
            <person name="McMahan C."/>
            <person name="White J."/>
            <person name="Sykes S."/>
            <person name="Heiman D."/>
            <person name="Young S."/>
            <person name="Zeng Q."/>
            <person name="Abouelleil A."/>
            <person name="Aftuck L."/>
            <person name="Bessette D."/>
            <person name="Brown A."/>
            <person name="FitzGerald M."/>
            <person name="Lui A."/>
            <person name="Macdonald J.P."/>
            <person name="Priest M."/>
            <person name="Orbach M.J."/>
            <person name="Galgiani J.N."/>
            <person name="Kirkland T.N."/>
            <person name="Cole G.T."/>
            <person name="Birren B.W."/>
            <person name="Henn M.R."/>
            <person name="Taylor J.W."/>
            <person name="Rounsley S.D."/>
        </authorList>
    </citation>
    <scope>NUCLEOTIDE SEQUENCE [LARGE SCALE GENOMIC DNA]</scope>
    <source>
        <strain evidence="3">RMSCC 757 / Silveira</strain>
    </source>
</reference>
<gene>
    <name evidence="2" type="ORF">CPSG_09195</name>
</gene>
<dbReference type="Proteomes" id="UP000002497">
    <property type="component" value="Unassembled WGS sequence"/>
</dbReference>
<dbReference type="HOGENOM" id="CLU_1496058_0_0_1"/>
<organism evidence="3">
    <name type="scientific">Coccidioides posadasii (strain RMSCC 757 / Silveira)</name>
    <name type="common">Valley fever fungus</name>
    <dbReference type="NCBI Taxonomy" id="443226"/>
    <lineage>
        <taxon>Eukaryota</taxon>
        <taxon>Fungi</taxon>
        <taxon>Dikarya</taxon>
        <taxon>Ascomycota</taxon>
        <taxon>Pezizomycotina</taxon>
        <taxon>Eurotiomycetes</taxon>
        <taxon>Eurotiomycetidae</taxon>
        <taxon>Onygenales</taxon>
        <taxon>Onygenaceae</taxon>
        <taxon>Coccidioides</taxon>
    </lineage>
</organism>
<evidence type="ECO:0000256" key="1">
    <source>
        <dbReference type="ARBA" id="ARBA00022729"/>
    </source>
</evidence>
<dbReference type="VEuPathDB" id="FungiDB:D8B26_002502"/>
<dbReference type="VEuPathDB" id="FungiDB:CPSG_09195"/>
<dbReference type="CDD" id="cd22191">
    <property type="entry name" value="DPBB_RlpA_EXP_N-like"/>
    <property type="match status" value="1"/>
</dbReference>
<sequence length="180" mass="19517">MIVALSNAWMKGQPNAPLCGRKVKATNKKNGKTVVVTVADTCAGCGANDLDFSVGAWNALTDNAPWGSFPVAWCVVTKGGKNIVLRFRMLILKSLQGFCINARPSPLTSWPALHAYRLGGCSHQAGRNCAHIPQRRNILPASQEAASEFNPMTTYIFKLSLRPQHVIFSSSKLLSVPTHN</sequence>
<proteinExistence type="predicted"/>
<dbReference type="STRING" id="443226.E9DH96"/>
<dbReference type="PANTHER" id="PTHR31836:SF28">
    <property type="entry name" value="SRCR DOMAIN-CONTAINING PROTEIN-RELATED"/>
    <property type="match status" value="1"/>
</dbReference>
<dbReference type="InterPro" id="IPR036908">
    <property type="entry name" value="RlpA-like_sf"/>
</dbReference>
<dbReference type="EMBL" id="GL636508">
    <property type="protein sequence ID" value="EFW14121.1"/>
    <property type="molecule type" value="Genomic_DNA"/>
</dbReference>
<dbReference type="OMA" id="FCINARP"/>
<accession>E9DH96</accession>
<protein>
    <recommendedName>
        <fullName evidence="4">RlpA-like protein double-psi beta-barrel domain-containing protein</fullName>
    </recommendedName>
</protein>
<keyword evidence="3" id="KW-1185">Reference proteome</keyword>
<dbReference type="InterPro" id="IPR051477">
    <property type="entry name" value="Expansin_CellWall"/>
</dbReference>
<dbReference type="Gene3D" id="2.40.40.10">
    <property type="entry name" value="RlpA-like domain"/>
    <property type="match status" value="1"/>
</dbReference>
<reference evidence="3" key="2">
    <citation type="submission" date="2010-03" db="EMBL/GenBank/DDBJ databases">
        <title>The genome sequence of Coccidioides posadasii strain Silveira.</title>
        <authorList>
            <consortium name="The Broad Institute Genome Sequencing Center for Infectious Disease"/>
            <person name="Neafsey D."/>
            <person name="Orbach M."/>
            <person name="Henn M.R."/>
            <person name="Cole G.T."/>
            <person name="Galgiani J."/>
            <person name="Gardner M.J."/>
            <person name="Kirkland T.N."/>
            <person name="Taylor J.W."/>
            <person name="Young S.K."/>
            <person name="Zeng Q."/>
            <person name="Koehrsen M."/>
            <person name="Alvarado L."/>
            <person name="Berlin A."/>
            <person name="Borenstein D."/>
            <person name="Chapman S.B."/>
            <person name="Chen Z."/>
            <person name="Engels R."/>
            <person name="Freedman E."/>
            <person name="Gellesch M."/>
            <person name="Goldberg J."/>
            <person name="Griggs A."/>
            <person name="Gujja S."/>
            <person name="Heilman E."/>
            <person name="Heiman D."/>
            <person name="Howarth C."/>
            <person name="Jen D."/>
            <person name="Larson L."/>
            <person name="Mehta T."/>
            <person name="Neiman D."/>
            <person name="Park D."/>
            <person name="Pearson M."/>
            <person name="Richards J."/>
            <person name="Roberts A."/>
            <person name="Saif S."/>
            <person name="Shea T."/>
            <person name="Shenoy N."/>
            <person name="Sisk P."/>
            <person name="Stolte C."/>
            <person name="Sykes S."/>
            <person name="Walk T."/>
            <person name="White J."/>
            <person name="Yandava C."/>
            <person name="Haas B."/>
            <person name="Nusbaum C."/>
            <person name="Birren B."/>
        </authorList>
    </citation>
    <scope>NUCLEOTIDE SEQUENCE [LARGE SCALE GENOMIC DNA]</scope>
    <source>
        <strain evidence="3">RMSCC 757 / Silveira</strain>
    </source>
</reference>
<keyword evidence="1" id="KW-0732">Signal</keyword>
<dbReference type="SUPFAM" id="SSF50685">
    <property type="entry name" value="Barwin-like endoglucanases"/>
    <property type="match status" value="1"/>
</dbReference>
<evidence type="ECO:0000313" key="2">
    <source>
        <dbReference type="EMBL" id="EFW14121.1"/>
    </source>
</evidence>
<dbReference type="OrthoDB" id="4168200at2759"/>
<name>E9DH96_COCPS</name>